<evidence type="ECO:0000259" key="2">
    <source>
        <dbReference type="Pfam" id="PF01205"/>
    </source>
</evidence>
<dbReference type="InterPro" id="IPR036956">
    <property type="entry name" value="Impact_N_sf"/>
</dbReference>
<dbReference type="GO" id="GO:0006446">
    <property type="term" value="P:regulation of translational initiation"/>
    <property type="evidence" value="ECO:0007669"/>
    <property type="project" value="TreeGrafter"/>
</dbReference>
<dbReference type="InterPro" id="IPR001498">
    <property type="entry name" value="Impact_N"/>
</dbReference>
<accession>A0A7C5Z9I1</accession>
<reference evidence="4" key="1">
    <citation type="journal article" date="2020" name="mSystems">
        <title>Genome- and Community-Level Interaction Insights into Carbon Utilization and Element Cycling Functions of Hydrothermarchaeota in Hydrothermal Sediment.</title>
        <authorList>
            <person name="Zhou Z."/>
            <person name="Liu Y."/>
            <person name="Xu W."/>
            <person name="Pan J."/>
            <person name="Luo Z.H."/>
            <person name="Li M."/>
        </authorList>
    </citation>
    <scope>NUCLEOTIDE SEQUENCE [LARGE SCALE GENOMIC DNA]</scope>
    <source>
        <strain evidence="4">SpSt-102</strain>
    </source>
</reference>
<dbReference type="PANTHER" id="PTHR16301">
    <property type="entry name" value="IMPACT-RELATED"/>
    <property type="match status" value="1"/>
</dbReference>
<gene>
    <name evidence="4" type="ORF">ENL71_08695</name>
</gene>
<dbReference type="Pfam" id="PF01205">
    <property type="entry name" value="Impact_N"/>
    <property type="match status" value="1"/>
</dbReference>
<protein>
    <submittedName>
        <fullName evidence="4">YigZ family protein</fullName>
    </submittedName>
</protein>
<dbReference type="InterPro" id="IPR015269">
    <property type="entry name" value="UPF0029_Impact_C"/>
</dbReference>
<dbReference type="InterPro" id="IPR020569">
    <property type="entry name" value="UPF0029_Impact_CS"/>
</dbReference>
<dbReference type="SUPFAM" id="SSF54980">
    <property type="entry name" value="EF-G C-terminal domain-like"/>
    <property type="match status" value="1"/>
</dbReference>
<sequence>MGFKTIAQNVRVEFVERKSRFIASVFRVENQHDVNTFLEQVRKEFYDATHNVYAYTYGIEYPVQKYSDDGEPQGTAGLPVMEVIRKSNVSNVLIIVTRYFGGILLGASGLVRAYTQAASLGLEKAGILEYHECEEVLLSIEYSDFEKIKWLTSKFNTKIEKIEYSQVVDLLLAIKKEEVDEFIKNVSDITSGNFLADKKGIVLKAI</sequence>
<dbReference type="InterPro" id="IPR020568">
    <property type="entry name" value="Ribosomal_Su5_D2-typ_SF"/>
</dbReference>
<dbReference type="EMBL" id="DRUZ01000100">
    <property type="protein sequence ID" value="HHS02540.1"/>
    <property type="molecule type" value="Genomic_DNA"/>
</dbReference>
<dbReference type="InterPro" id="IPR023582">
    <property type="entry name" value="Impact"/>
</dbReference>
<dbReference type="GO" id="GO:0005737">
    <property type="term" value="C:cytoplasm"/>
    <property type="evidence" value="ECO:0007669"/>
    <property type="project" value="TreeGrafter"/>
</dbReference>
<evidence type="ECO:0000313" key="4">
    <source>
        <dbReference type="EMBL" id="HHS02540.1"/>
    </source>
</evidence>
<name>A0A7C5Z9I1_9FIRM</name>
<dbReference type="Gene3D" id="3.30.70.240">
    <property type="match status" value="1"/>
</dbReference>
<comment type="caution">
    <text evidence="4">The sequence shown here is derived from an EMBL/GenBank/DDBJ whole genome shotgun (WGS) entry which is preliminary data.</text>
</comment>
<evidence type="ECO:0000259" key="3">
    <source>
        <dbReference type="Pfam" id="PF09186"/>
    </source>
</evidence>
<dbReference type="InterPro" id="IPR035647">
    <property type="entry name" value="EFG_III/V"/>
</dbReference>
<dbReference type="Pfam" id="PF09186">
    <property type="entry name" value="DUF1949"/>
    <property type="match status" value="1"/>
</dbReference>
<comment type="similarity">
    <text evidence="1">Belongs to the IMPACT family.</text>
</comment>
<dbReference type="NCBIfam" id="TIGR00257">
    <property type="entry name" value="IMPACT_YIGZ"/>
    <property type="match status" value="1"/>
</dbReference>
<dbReference type="SUPFAM" id="SSF54211">
    <property type="entry name" value="Ribosomal protein S5 domain 2-like"/>
    <property type="match status" value="1"/>
</dbReference>
<evidence type="ECO:0000256" key="1">
    <source>
        <dbReference type="ARBA" id="ARBA00007665"/>
    </source>
</evidence>
<feature type="domain" description="UPF0029" evidence="3">
    <location>
        <begin position="138"/>
        <end position="193"/>
    </location>
</feature>
<dbReference type="InterPro" id="IPR015796">
    <property type="entry name" value="Impact_YigZ-like"/>
</dbReference>
<dbReference type="PANTHER" id="PTHR16301:SF20">
    <property type="entry name" value="IMPACT FAMILY MEMBER YIGZ"/>
    <property type="match status" value="1"/>
</dbReference>
<organism evidence="4">
    <name type="scientific">Caldicellulosiruptor owensensis</name>
    <dbReference type="NCBI Taxonomy" id="55205"/>
    <lineage>
        <taxon>Bacteria</taxon>
        <taxon>Bacillati</taxon>
        <taxon>Bacillota</taxon>
        <taxon>Bacillota incertae sedis</taxon>
        <taxon>Caldicellulosiruptorales</taxon>
        <taxon>Caldicellulosiruptoraceae</taxon>
        <taxon>Caldicellulosiruptor</taxon>
    </lineage>
</organism>
<feature type="domain" description="Impact N-terminal" evidence="2">
    <location>
        <begin position="17"/>
        <end position="119"/>
    </location>
</feature>
<proteinExistence type="inferred from homology"/>
<dbReference type="PROSITE" id="PS00910">
    <property type="entry name" value="UPF0029"/>
    <property type="match status" value="1"/>
</dbReference>
<dbReference type="AlphaFoldDB" id="A0A7C5Z9I1"/>
<dbReference type="Gene3D" id="3.30.230.30">
    <property type="entry name" value="Impact, N-terminal domain"/>
    <property type="match status" value="1"/>
</dbReference>